<proteinExistence type="predicted"/>
<protein>
    <submittedName>
        <fullName evidence="2">M15 family metallopeptidase</fullName>
    </submittedName>
</protein>
<accession>A0ABT7DRR5</accession>
<feature type="domain" description="D-alanyl-D-alanine carboxypeptidase-like core" evidence="1">
    <location>
        <begin position="70"/>
        <end position="196"/>
    </location>
</feature>
<comment type="caution">
    <text evidence="2">The sequence shown here is derived from an EMBL/GenBank/DDBJ whole genome shotgun (WGS) entry which is preliminary data.</text>
</comment>
<dbReference type="Proteomes" id="UP001172778">
    <property type="component" value="Unassembled WGS sequence"/>
</dbReference>
<dbReference type="InterPro" id="IPR058193">
    <property type="entry name" value="VanY/YodJ_core_dom"/>
</dbReference>
<evidence type="ECO:0000313" key="3">
    <source>
        <dbReference type="Proteomes" id="UP001172778"/>
    </source>
</evidence>
<dbReference type="CDD" id="cd14852">
    <property type="entry name" value="LD-carboxypeptidase"/>
    <property type="match status" value="1"/>
</dbReference>
<evidence type="ECO:0000313" key="2">
    <source>
        <dbReference type="EMBL" id="MDK2122484.1"/>
    </source>
</evidence>
<dbReference type="InterPro" id="IPR052179">
    <property type="entry name" value="DD-CPase-like"/>
</dbReference>
<dbReference type="SUPFAM" id="SSF55166">
    <property type="entry name" value="Hedgehog/DD-peptidase"/>
    <property type="match status" value="1"/>
</dbReference>
<sequence length="196" mass="22259">MAKEFTAETDIISQSAVRHRPVVDEYAERIAQSLVSLGIHYDIITNRRLPIFREADELLVAEIEPTGRLHLLTPDAATAWIAMKAAAERDGVCLRLLSAFRSFERQYEIVCRRMALGEPLESLLALFAPPGFSEHHTGRAIDLGTTACRPLHASFDETPAFTWLCQRARDFDFSLTYPKHNLLGFGYQPWHWGYRG</sequence>
<dbReference type="InterPro" id="IPR009045">
    <property type="entry name" value="Zn_M74/Hedgehog-like"/>
</dbReference>
<evidence type="ECO:0000259" key="1">
    <source>
        <dbReference type="Pfam" id="PF02557"/>
    </source>
</evidence>
<dbReference type="RefSeq" id="WP_284098772.1">
    <property type="nucleotide sequence ID" value="NZ_JARRAF010000001.1"/>
</dbReference>
<dbReference type="Pfam" id="PF02557">
    <property type="entry name" value="VanY"/>
    <property type="match status" value="1"/>
</dbReference>
<organism evidence="2 3">
    <name type="scientific">Parachitinimonas caeni</name>
    <dbReference type="NCBI Taxonomy" id="3031301"/>
    <lineage>
        <taxon>Bacteria</taxon>
        <taxon>Pseudomonadati</taxon>
        <taxon>Pseudomonadota</taxon>
        <taxon>Betaproteobacteria</taxon>
        <taxon>Neisseriales</taxon>
        <taxon>Chitinibacteraceae</taxon>
        <taxon>Parachitinimonas</taxon>
    </lineage>
</organism>
<gene>
    <name evidence="2" type="ORF">PZA18_00300</name>
</gene>
<keyword evidence="3" id="KW-1185">Reference proteome</keyword>
<dbReference type="PANTHER" id="PTHR34385">
    <property type="entry name" value="D-ALANYL-D-ALANINE CARBOXYPEPTIDASE"/>
    <property type="match status" value="1"/>
</dbReference>
<name>A0ABT7DRR5_9NEIS</name>
<dbReference type="Gene3D" id="3.30.1380.10">
    <property type="match status" value="1"/>
</dbReference>
<dbReference type="InterPro" id="IPR003709">
    <property type="entry name" value="VanY-like_core_dom"/>
</dbReference>
<dbReference type="PANTHER" id="PTHR34385:SF1">
    <property type="entry name" value="PEPTIDOGLYCAN L-ALANYL-D-GLUTAMATE ENDOPEPTIDASE CWLK"/>
    <property type="match status" value="1"/>
</dbReference>
<dbReference type="EMBL" id="JARRAF010000001">
    <property type="protein sequence ID" value="MDK2122484.1"/>
    <property type="molecule type" value="Genomic_DNA"/>
</dbReference>
<reference evidence="2" key="1">
    <citation type="submission" date="2023-03" db="EMBL/GenBank/DDBJ databases">
        <title>Chitinimonas shenzhenensis gen. nov., sp. nov., a novel member of family Burkholderiaceae isolated from activated sludge collected in Shen Zhen, China.</title>
        <authorList>
            <person name="Wang X."/>
        </authorList>
    </citation>
    <scope>NUCLEOTIDE SEQUENCE</scope>
    <source>
        <strain evidence="2">DQS-5</strain>
    </source>
</reference>